<dbReference type="Gene3D" id="1.20.1070.10">
    <property type="entry name" value="Rhodopsin 7-helix transmembrane proteins"/>
    <property type="match status" value="1"/>
</dbReference>
<evidence type="ECO:0000313" key="3">
    <source>
        <dbReference type="WBParaSite" id="Csp11.Scaffold410.g1061.t1"/>
    </source>
</evidence>
<keyword evidence="1" id="KW-0472">Membrane</keyword>
<accession>A0A1I7SZR1</accession>
<reference evidence="3" key="1">
    <citation type="submission" date="2016-11" db="UniProtKB">
        <authorList>
            <consortium name="WormBaseParasite"/>
        </authorList>
    </citation>
    <scope>IDENTIFICATION</scope>
</reference>
<protein>
    <submittedName>
        <fullName evidence="3">7TM_GPCR_Srx domain-containing protein</fullName>
    </submittedName>
</protein>
<dbReference type="PANTHER" id="PTHR23021">
    <property type="entry name" value="SERPENTINE RECEPTOR, CLASS T"/>
    <property type="match status" value="1"/>
</dbReference>
<feature type="transmembrane region" description="Helical" evidence="1">
    <location>
        <begin position="140"/>
        <end position="163"/>
    </location>
</feature>
<dbReference type="eggNOG" id="ENOG502TJJF">
    <property type="taxonomic scope" value="Eukaryota"/>
</dbReference>
<feature type="transmembrane region" description="Helical" evidence="1">
    <location>
        <begin position="23"/>
        <end position="48"/>
    </location>
</feature>
<dbReference type="AlphaFoldDB" id="A0A1I7SZR1"/>
<feature type="transmembrane region" description="Helical" evidence="1">
    <location>
        <begin position="106"/>
        <end position="128"/>
    </location>
</feature>
<dbReference type="SUPFAM" id="SSF81321">
    <property type="entry name" value="Family A G protein-coupled receptor-like"/>
    <property type="match status" value="1"/>
</dbReference>
<feature type="transmembrane region" description="Helical" evidence="1">
    <location>
        <begin position="255"/>
        <end position="277"/>
    </location>
</feature>
<keyword evidence="1" id="KW-0812">Transmembrane</keyword>
<organism evidence="2 3">
    <name type="scientific">Caenorhabditis tropicalis</name>
    <dbReference type="NCBI Taxonomy" id="1561998"/>
    <lineage>
        <taxon>Eukaryota</taxon>
        <taxon>Metazoa</taxon>
        <taxon>Ecdysozoa</taxon>
        <taxon>Nematoda</taxon>
        <taxon>Chromadorea</taxon>
        <taxon>Rhabditida</taxon>
        <taxon>Rhabditina</taxon>
        <taxon>Rhabditomorpha</taxon>
        <taxon>Rhabditoidea</taxon>
        <taxon>Rhabditidae</taxon>
        <taxon>Peloderinae</taxon>
        <taxon>Caenorhabditis</taxon>
    </lineage>
</organism>
<dbReference type="PANTHER" id="PTHR23021:SF18">
    <property type="entry name" value="SERPENTINE RECEPTOR, CLASS T"/>
    <property type="match status" value="1"/>
</dbReference>
<dbReference type="WBParaSite" id="Csp11.Scaffold410.g1061.t1">
    <property type="protein sequence ID" value="Csp11.Scaffold410.g1061.t1"/>
    <property type="gene ID" value="Csp11.Scaffold410.g1061"/>
</dbReference>
<evidence type="ECO:0000313" key="2">
    <source>
        <dbReference type="Proteomes" id="UP000095282"/>
    </source>
</evidence>
<evidence type="ECO:0000256" key="1">
    <source>
        <dbReference type="SAM" id="Phobius"/>
    </source>
</evidence>
<name>A0A1I7SZR1_9PELO</name>
<dbReference type="InterPro" id="IPR019425">
    <property type="entry name" value="7TM_GPCR_serpentine_rcpt_Srt"/>
</dbReference>
<dbReference type="Proteomes" id="UP000095282">
    <property type="component" value="Unplaced"/>
</dbReference>
<feature type="transmembrane region" description="Helical" evidence="1">
    <location>
        <begin position="183"/>
        <end position="203"/>
    </location>
</feature>
<feature type="transmembrane region" description="Helical" evidence="1">
    <location>
        <begin position="60"/>
        <end position="86"/>
    </location>
</feature>
<keyword evidence="1" id="KW-1133">Transmembrane helix</keyword>
<proteinExistence type="predicted"/>
<keyword evidence="2" id="KW-1185">Reference proteome</keyword>
<feature type="transmembrane region" description="Helical" evidence="1">
    <location>
        <begin position="223"/>
        <end position="243"/>
    </location>
</feature>
<sequence length="318" mass="36254">MTSSTESIFSNPSVFRINENNEYLVIGILYSLVALSVFPIYLPVVYAIRTKSEFKDNVSYKLISLLNFCDLLQSSCQILTGIFIVFPVFAEKIDPFITGYTLNTLWLASFVLIAVLSMTRLAVTFFNFKANRWTLWMKIILFFGGLYIFTIWIFGCVTLNFRLDGVAWAYDPNAPFVDILGPMEIYFCFPIMVFNFISFILILGNIYKKKRGTQSSSSLRTEVSLLTQTIVLTTYMATIMLLWHHGDSWFEMTNVAVALLNGSWIMFSHLNALLLILTNRTVRRQVALLLCGSCTSSRINSFKASTVMDMRRPSNIVT</sequence>